<dbReference type="AlphaFoldDB" id="A0A939IHC3"/>
<evidence type="ECO:0000259" key="2">
    <source>
        <dbReference type="PROSITE" id="PS50943"/>
    </source>
</evidence>
<dbReference type="PANTHER" id="PTHR46797">
    <property type="entry name" value="HTH-TYPE TRANSCRIPTIONAL REGULATOR"/>
    <property type="match status" value="1"/>
</dbReference>
<dbReference type="PROSITE" id="PS50943">
    <property type="entry name" value="HTH_CROC1"/>
    <property type="match status" value="1"/>
</dbReference>
<organism evidence="3 4">
    <name type="scientific">Clostridium aminobutyricum</name>
    <dbReference type="NCBI Taxonomy" id="33953"/>
    <lineage>
        <taxon>Bacteria</taxon>
        <taxon>Bacillati</taxon>
        <taxon>Bacillota</taxon>
        <taxon>Clostridia</taxon>
        <taxon>Eubacteriales</taxon>
        <taxon>Clostridiaceae</taxon>
        <taxon>Clostridium</taxon>
    </lineage>
</organism>
<feature type="domain" description="HTH cro/C1-type" evidence="2">
    <location>
        <begin position="11"/>
        <end position="65"/>
    </location>
</feature>
<sequence>MLNRKEFGSAIRNARLENKLTQERLAEMVGVTPVHVKQLEAGTRMPSVEVLHDIAIVLNLSVDRVFFPTETKDSELLDKIERVLRLCTPHDLRVVYATASALKDKDPEDR</sequence>
<dbReference type="EMBL" id="JAFJZZ010000001">
    <property type="protein sequence ID" value="MBN7771746.1"/>
    <property type="molecule type" value="Genomic_DNA"/>
</dbReference>
<evidence type="ECO:0000313" key="3">
    <source>
        <dbReference type="EMBL" id="MBN7771746.1"/>
    </source>
</evidence>
<evidence type="ECO:0000313" key="4">
    <source>
        <dbReference type="Proteomes" id="UP000664545"/>
    </source>
</evidence>
<dbReference type="Pfam" id="PF01381">
    <property type="entry name" value="HTH_3"/>
    <property type="match status" value="1"/>
</dbReference>
<keyword evidence="4" id="KW-1185">Reference proteome</keyword>
<dbReference type="SMART" id="SM00530">
    <property type="entry name" value="HTH_XRE"/>
    <property type="match status" value="1"/>
</dbReference>
<dbReference type="PANTHER" id="PTHR46797:SF1">
    <property type="entry name" value="METHYLPHOSPHONATE SYNTHASE"/>
    <property type="match status" value="1"/>
</dbReference>
<accession>A0A939IHC3</accession>
<dbReference type="Gene3D" id="1.10.260.40">
    <property type="entry name" value="lambda repressor-like DNA-binding domains"/>
    <property type="match status" value="1"/>
</dbReference>
<dbReference type="GO" id="GO:0003700">
    <property type="term" value="F:DNA-binding transcription factor activity"/>
    <property type="evidence" value="ECO:0007669"/>
    <property type="project" value="TreeGrafter"/>
</dbReference>
<dbReference type="CDD" id="cd00093">
    <property type="entry name" value="HTH_XRE"/>
    <property type="match status" value="1"/>
</dbReference>
<dbReference type="SUPFAM" id="SSF47413">
    <property type="entry name" value="lambda repressor-like DNA-binding domains"/>
    <property type="match status" value="1"/>
</dbReference>
<keyword evidence="1" id="KW-0238">DNA-binding</keyword>
<comment type="caution">
    <text evidence="3">The sequence shown here is derived from an EMBL/GenBank/DDBJ whole genome shotgun (WGS) entry which is preliminary data.</text>
</comment>
<evidence type="ECO:0000256" key="1">
    <source>
        <dbReference type="ARBA" id="ARBA00023125"/>
    </source>
</evidence>
<name>A0A939IHC3_CLOAM</name>
<dbReference type="InterPro" id="IPR050807">
    <property type="entry name" value="TransReg_Diox_bact_type"/>
</dbReference>
<dbReference type="GO" id="GO:0005829">
    <property type="term" value="C:cytosol"/>
    <property type="evidence" value="ECO:0007669"/>
    <property type="project" value="TreeGrafter"/>
</dbReference>
<dbReference type="InterPro" id="IPR001387">
    <property type="entry name" value="Cro/C1-type_HTH"/>
</dbReference>
<proteinExistence type="predicted"/>
<dbReference type="GO" id="GO:0003677">
    <property type="term" value="F:DNA binding"/>
    <property type="evidence" value="ECO:0007669"/>
    <property type="project" value="UniProtKB-KW"/>
</dbReference>
<reference evidence="3" key="1">
    <citation type="submission" date="2021-02" db="EMBL/GenBank/DDBJ databases">
        <title>Abyssanaerobacter marinus gen.nov., sp., nov, anaerobic bacterium isolated from the Onnuri vent field of Indian Ocean and suggestion of Mogibacteriaceae fam. nov., and proposal of reclassification of ambiguous this family's genus member.</title>
        <authorList>
            <person name="Kim Y.J."/>
            <person name="Yang J.-A."/>
        </authorList>
    </citation>
    <scope>NUCLEOTIDE SEQUENCE</scope>
    <source>
        <strain evidence="3">DSM 2634</strain>
    </source>
</reference>
<dbReference type="RefSeq" id="WP_206580544.1">
    <property type="nucleotide sequence ID" value="NZ_JAFJZZ010000001.1"/>
</dbReference>
<gene>
    <name evidence="3" type="ORF">JYB65_00020</name>
</gene>
<dbReference type="InterPro" id="IPR010982">
    <property type="entry name" value="Lambda_DNA-bd_dom_sf"/>
</dbReference>
<dbReference type="Proteomes" id="UP000664545">
    <property type="component" value="Unassembled WGS sequence"/>
</dbReference>
<protein>
    <submittedName>
        <fullName evidence="3">Helix-turn-helix transcriptional regulator</fullName>
    </submittedName>
</protein>